<dbReference type="GO" id="GO:0017168">
    <property type="term" value="F:5-oxoprolinase (ATP-hydrolyzing) activity"/>
    <property type="evidence" value="ECO:0007669"/>
    <property type="project" value="TreeGrafter"/>
</dbReference>
<name>A0A382PIM7_9ZZZZ</name>
<evidence type="ECO:0000313" key="2">
    <source>
        <dbReference type="EMBL" id="SVC72640.1"/>
    </source>
</evidence>
<dbReference type="PANTHER" id="PTHR11365:SF23">
    <property type="entry name" value="HYPOTHETICAL 5-OXOPROLINASE (EUROFUNG)-RELATED"/>
    <property type="match status" value="1"/>
</dbReference>
<sequence>MMITLQRLNLTFAWGSANQTWQPREGQSQTIEQGVMKNDSIPNAVTLEVFRHLFTALAEEMGAALRRAAFSPNIKERRDYSCALFSPNGASVALGDHMPVHLGAMPMSVQAALDEMVTLESGDVICLNDPYRGGT</sequence>
<dbReference type="AlphaFoldDB" id="A0A382PIM7"/>
<feature type="non-terminal residue" evidence="2">
    <location>
        <position position="135"/>
    </location>
</feature>
<accession>A0A382PIM7</accession>
<protein>
    <recommendedName>
        <fullName evidence="1">Hydantoinase B/oxoprolinase domain-containing protein</fullName>
    </recommendedName>
</protein>
<organism evidence="2">
    <name type="scientific">marine metagenome</name>
    <dbReference type="NCBI Taxonomy" id="408172"/>
    <lineage>
        <taxon>unclassified sequences</taxon>
        <taxon>metagenomes</taxon>
        <taxon>ecological metagenomes</taxon>
    </lineage>
</organism>
<dbReference type="InterPro" id="IPR003692">
    <property type="entry name" value="Hydantoinase_B"/>
</dbReference>
<evidence type="ECO:0000259" key="1">
    <source>
        <dbReference type="Pfam" id="PF02538"/>
    </source>
</evidence>
<dbReference type="EMBL" id="UINC01107339">
    <property type="protein sequence ID" value="SVC72640.1"/>
    <property type="molecule type" value="Genomic_DNA"/>
</dbReference>
<reference evidence="2" key="1">
    <citation type="submission" date="2018-05" db="EMBL/GenBank/DDBJ databases">
        <authorList>
            <person name="Lanie J.A."/>
            <person name="Ng W.-L."/>
            <person name="Kazmierczak K.M."/>
            <person name="Andrzejewski T.M."/>
            <person name="Davidsen T.M."/>
            <person name="Wayne K.J."/>
            <person name="Tettelin H."/>
            <person name="Glass J.I."/>
            <person name="Rusch D."/>
            <person name="Podicherti R."/>
            <person name="Tsui H.-C.T."/>
            <person name="Winkler M.E."/>
        </authorList>
    </citation>
    <scope>NUCLEOTIDE SEQUENCE</scope>
</reference>
<proteinExistence type="predicted"/>
<dbReference type="GO" id="GO:0005829">
    <property type="term" value="C:cytosol"/>
    <property type="evidence" value="ECO:0007669"/>
    <property type="project" value="TreeGrafter"/>
</dbReference>
<dbReference type="Pfam" id="PF02538">
    <property type="entry name" value="Hydantoinase_B"/>
    <property type="match status" value="1"/>
</dbReference>
<dbReference type="PANTHER" id="PTHR11365">
    <property type="entry name" value="5-OXOPROLINASE RELATED"/>
    <property type="match status" value="1"/>
</dbReference>
<dbReference type="InterPro" id="IPR045079">
    <property type="entry name" value="Oxoprolinase-like"/>
</dbReference>
<feature type="domain" description="Hydantoinase B/oxoprolinase" evidence="1">
    <location>
        <begin position="44"/>
        <end position="135"/>
    </location>
</feature>
<dbReference type="GO" id="GO:0006749">
    <property type="term" value="P:glutathione metabolic process"/>
    <property type="evidence" value="ECO:0007669"/>
    <property type="project" value="TreeGrafter"/>
</dbReference>
<gene>
    <name evidence="2" type="ORF">METZ01_LOCUS325494</name>
</gene>